<dbReference type="InterPro" id="IPR002528">
    <property type="entry name" value="MATE_fam"/>
</dbReference>
<feature type="transmembrane region" description="Helical" evidence="6">
    <location>
        <begin position="49"/>
        <end position="68"/>
    </location>
</feature>
<evidence type="ECO:0000313" key="7">
    <source>
        <dbReference type="EMBL" id="AKK07140.1"/>
    </source>
</evidence>
<dbReference type="Proteomes" id="UP000035199">
    <property type="component" value="Chromosome"/>
</dbReference>
<evidence type="ECO:0000256" key="5">
    <source>
        <dbReference type="ARBA" id="ARBA00031636"/>
    </source>
</evidence>
<dbReference type="RefSeq" id="WP_047263033.1">
    <property type="nucleotide sequence ID" value="NZ_CP011542.1"/>
</dbReference>
<feature type="transmembrane region" description="Helical" evidence="6">
    <location>
        <begin position="278"/>
        <end position="298"/>
    </location>
</feature>
<feature type="transmembrane region" description="Helical" evidence="6">
    <location>
        <begin position="399"/>
        <end position="422"/>
    </location>
</feature>
<dbReference type="Pfam" id="PF01554">
    <property type="entry name" value="MatE"/>
    <property type="match status" value="1"/>
</dbReference>
<evidence type="ECO:0000256" key="3">
    <source>
        <dbReference type="ARBA" id="ARBA00020268"/>
    </source>
</evidence>
<feature type="transmembrane region" description="Helical" evidence="6">
    <location>
        <begin position="193"/>
        <end position="217"/>
    </location>
</feature>
<feature type="transmembrane region" description="Helical" evidence="6">
    <location>
        <begin position="319"/>
        <end position="341"/>
    </location>
</feature>
<dbReference type="PANTHER" id="PTHR43298:SF2">
    <property type="entry name" value="FMN_FAD EXPORTER YEEO-RELATED"/>
    <property type="match status" value="1"/>
</dbReference>
<dbReference type="KEGG" id="cmv:CMUST_14235"/>
<comment type="function">
    <text evidence="1">Multidrug efflux pump.</text>
</comment>
<feature type="transmembrane region" description="Helical" evidence="6">
    <location>
        <begin position="248"/>
        <end position="272"/>
    </location>
</feature>
<evidence type="ECO:0000313" key="8">
    <source>
        <dbReference type="Proteomes" id="UP000035199"/>
    </source>
</evidence>
<dbReference type="PATRIC" id="fig|571915.4.peg.3059"/>
<evidence type="ECO:0000256" key="2">
    <source>
        <dbReference type="ARBA" id="ARBA00010199"/>
    </source>
</evidence>
<reference evidence="7 8" key="1">
    <citation type="journal article" date="2015" name="Genome Announc.">
        <title>Complete Genome Sequence of the Type Strain Corynebacterium mustelae DSM 45274, Isolated from Various Tissues of a Male Ferret with Lethal Sepsis.</title>
        <authorList>
            <person name="Ruckert C."/>
            <person name="Eimer J."/>
            <person name="Winkler A."/>
            <person name="Tauch A."/>
        </authorList>
    </citation>
    <scope>NUCLEOTIDE SEQUENCE [LARGE SCALE GENOMIC DNA]</scope>
    <source>
        <strain evidence="7 8">DSM 45274</strain>
    </source>
</reference>
<protein>
    <recommendedName>
        <fullName evidence="3">Probable multidrug resistance protein NorM</fullName>
    </recommendedName>
    <alternativeName>
        <fullName evidence="5">Multidrug-efflux transporter</fullName>
    </alternativeName>
</protein>
<evidence type="ECO:0000256" key="4">
    <source>
        <dbReference type="ARBA" id="ARBA00022448"/>
    </source>
</evidence>
<feature type="transmembrane region" description="Helical" evidence="6">
    <location>
        <begin position="21"/>
        <end position="43"/>
    </location>
</feature>
<keyword evidence="8" id="KW-1185">Reference proteome</keyword>
<reference evidence="8" key="2">
    <citation type="submission" date="2015-05" db="EMBL/GenBank/DDBJ databases">
        <title>Complete genome sequence of Corynebacterium mustelae DSM 45274, isolated from various tissues of a male ferret with lethal sepsis.</title>
        <authorList>
            <person name="Ruckert C."/>
            <person name="Albersmeier A."/>
            <person name="Winkler A."/>
            <person name="Tauch A."/>
        </authorList>
    </citation>
    <scope>NUCLEOTIDE SEQUENCE [LARGE SCALE GENOMIC DNA]</scope>
    <source>
        <strain evidence="8">DSM 45274</strain>
    </source>
</reference>
<dbReference type="PANTHER" id="PTHR43298">
    <property type="entry name" value="MULTIDRUG RESISTANCE PROTEIN NORM-RELATED"/>
    <property type="match status" value="1"/>
</dbReference>
<name>A0A0G3H335_9CORY</name>
<comment type="similarity">
    <text evidence="2">Belongs to the multi antimicrobial extrusion (MATE) (TC 2.A.66.1) family.</text>
</comment>
<organism evidence="7 8">
    <name type="scientific">Corynebacterium mustelae</name>
    <dbReference type="NCBI Taxonomy" id="571915"/>
    <lineage>
        <taxon>Bacteria</taxon>
        <taxon>Bacillati</taxon>
        <taxon>Actinomycetota</taxon>
        <taxon>Actinomycetes</taxon>
        <taxon>Mycobacteriales</taxon>
        <taxon>Corynebacteriaceae</taxon>
        <taxon>Corynebacterium</taxon>
    </lineage>
</organism>
<dbReference type="GO" id="GO:0015297">
    <property type="term" value="F:antiporter activity"/>
    <property type="evidence" value="ECO:0007669"/>
    <property type="project" value="InterPro"/>
</dbReference>
<feature type="transmembrane region" description="Helical" evidence="6">
    <location>
        <begin position="353"/>
        <end position="378"/>
    </location>
</feature>
<dbReference type="InterPro" id="IPR050222">
    <property type="entry name" value="MATE_MdtK"/>
</dbReference>
<dbReference type="STRING" id="571915.CMUST_14235"/>
<accession>A0A0G3H335</accession>
<gene>
    <name evidence="7" type="ORF">CMUST_14235</name>
</gene>
<proteinExistence type="inferred from homology"/>
<keyword evidence="6" id="KW-0812">Transmembrane</keyword>
<dbReference type="GO" id="GO:0005886">
    <property type="term" value="C:plasma membrane"/>
    <property type="evidence" value="ECO:0007669"/>
    <property type="project" value="TreeGrafter"/>
</dbReference>
<dbReference type="AlphaFoldDB" id="A0A0G3H335"/>
<feature type="transmembrane region" description="Helical" evidence="6">
    <location>
        <begin position="142"/>
        <end position="159"/>
    </location>
</feature>
<feature type="transmembrane region" description="Helical" evidence="6">
    <location>
        <begin position="102"/>
        <end position="122"/>
    </location>
</feature>
<dbReference type="EMBL" id="CP011542">
    <property type="protein sequence ID" value="AKK07140.1"/>
    <property type="molecule type" value="Genomic_DNA"/>
</dbReference>
<dbReference type="OrthoDB" id="5147068at2"/>
<keyword evidence="6" id="KW-0472">Membrane</keyword>
<dbReference type="GO" id="GO:0042910">
    <property type="term" value="F:xenobiotic transmembrane transporter activity"/>
    <property type="evidence" value="ECO:0007669"/>
    <property type="project" value="InterPro"/>
</dbReference>
<sequence length="441" mass="46969">MGEKLSVGKNRLLKPRELYQYTWPALLSSVGSIFIGITDSLLISHYSTAALAGVALGAALCELVINMLQGGLMAYRILAPRAGGHDAPNRETAGLAIVLKSLLPIAGLLAAVTIASSIYGYYYFDNETWSHAFSYSAARAPSFVAIVASSAMSITLITWGLTRIPLLMFLISAPTNLVIDYVLIYGAGPAPELGALGAGIGSTISTMLPLPVLIALIMKNRSLVADSTVAEHYKGWQKMTRPAVWSALVDYGGNIAFTMIIAVSGAAAVAGMRFGAQLHLLAFIVISSVSSAALYILGKEFSTHRNTIKKGTPELRRTFFTIGFISGGVILLISLAVSPVISPDPDVNSAFRVSAVIVAALCPLAGVTYANVTLLHLFGLTNHEFISNAVGVWCAQIPIALAFCLLSDGILPFIGIGAYWLFRCVLSHWQVTRYVQLTNEK</sequence>
<evidence type="ECO:0000256" key="6">
    <source>
        <dbReference type="SAM" id="Phobius"/>
    </source>
</evidence>
<evidence type="ECO:0000256" key="1">
    <source>
        <dbReference type="ARBA" id="ARBA00003408"/>
    </source>
</evidence>
<keyword evidence="4" id="KW-0813">Transport</keyword>
<keyword evidence="6" id="KW-1133">Transmembrane helix</keyword>
<feature type="transmembrane region" description="Helical" evidence="6">
    <location>
        <begin position="166"/>
        <end position="187"/>
    </location>
</feature>